<evidence type="ECO:0000313" key="1">
    <source>
        <dbReference type="EMBL" id="AOJ00623.1"/>
    </source>
</evidence>
<evidence type="ECO:0000313" key="2">
    <source>
        <dbReference type="Proteomes" id="UP000062519"/>
    </source>
</evidence>
<dbReference type="KEGG" id="buu:WS70_01310"/>
<name>A0A1B4FAA8_9BURK</name>
<organism evidence="1 2">
    <name type="scientific">Burkholderia mayonis</name>
    <dbReference type="NCBI Taxonomy" id="1385591"/>
    <lineage>
        <taxon>Bacteria</taxon>
        <taxon>Pseudomonadati</taxon>
        <taxon>Pseudomonadota</taxon>
        <taxon>Betaproteobacteria</taxon>
        <taxon>Burkholderiales</taxon>
        <taxon>Burkholderiaceae</taxon>
        <taxon>Burkholderia</taxon>
        <taxon>pseudomallei group</taxon>
    </lineage>
</organism>
<protein>
    <submittedName>
        <fullName evidence="1">Uncharacterized protein</fullName>
    </submittedName>
</protein>
<proteinExistence type="predicted"/>
<sequence>MRDARIEHSHYMSRFTRGFADAHDCRSSVPHHRFATFGDCFAALAGVLPFDAMLSRCARPQRGVARRRFHRDQPARCDTFAHRIEFASNLIGQVKARDSNGASHFSAMHLTEIQEIPDDRAIYLMFRAKFESARKTCEACQRGVHSLRYRTGARVFTLTKSLHFVGCAS</sequence>
<dbReference type="Proteomes" id="UP000062519">
    <property type="component" value="Chromosome 1"/>
</dbReference>
<gene>
    <name evidence="1" type="ORF">WS70_01310</name>
</gene>
<reference evidence="1 2" key="1">
    <citation type="submission" date="2015-12" db="EMBL/GenBank/DDBJ databases">
        <title>Diversity of Burkholderia near neighbor genomes.</title>
        <authorList>
            <person name="Sahl J."/>
            <person name="Wagner D."/>
            <person name="Keim P."/>
        </authorList>
    </citation>
    <scope>NUCLEOTIDE SEQUENCE [LARGE SCALE GENOMIC DNA]</scope>
    <source>
        <strain evidence="1 2">BDU6</strain>
    </source>
</reference>
<keyword evidence="2" id="KW-1185">Reference proteome</keyword>
<dbReference type="AlphaFoldDB" id="A0A1B4FAA8"/>
<dbReference type="EMBL" id="CP013386">
    <property type="protein sequence ID" value="AOJ00623.1"/>
    <property type="molecule type" value="Genomic_DNA"/>
</dbReference>
<accession>A0A1B4FAA8</accession>